<evidence type="ECO:0000256" key="2">
    <source>
        <dbReference type="ARBA" id="ARBA00022801"/>
    </source>
</evidence>
<dbReference type="InterPro" id="IPR050272">
    <property type="entry name" value="Isochorismatase-like_hydrls"/>
</dbReference>
<organism evidence="4 5">
    <name type="scientific">Salimicrobium album</name>
    <dbReference type="NCBI Taxonomy" id="50717"/>
    <lineage>
        <taxon>Bacteria</taxon>
        <taxon>Bacillati</taxon>
        <taxon>Bacillota</taxon>
        <taxon>Bacilli</taxon>
        <taxon>Bacillales</taxon>
        <taxon>Bacillaceae</taxon>
        <taxon>Salimicrobium</taxon>
    </lineage>
</organism>
<name>A0A1H3AFA7_9BACI</name>
<evidence type="ECO:0000259" key="3">
    <source>
        <dbReference type="Pfam" id="PF00857"/>
    </source>
</evidence>
<keyword evidence="2" id="KW-0378">Hydrolase</keyword>
<dbReference type="SUPFAM" id="SSF52499">
    <property type="entry name" value="Isochorismatase-like hydrolases"/>
    <property type="match status" value="1"/>
</dbReference>
<dbReference type="CDD" id="cd00431">
    <property type="entry name" value="cysteine_hydrolases"/>
    <property type="match status" value="1"/>
</dbReference>
<dbReference type="PANTHER" id="PTHR43540">
    <property type="entry name" value="PEROXYUREIDOACRYLATE/UREIDOACRYLATE AMIDOHYDROLASE-RELATED"/>
    <property type="match status" value="1"/>
</dbReference>
<keyword evidence="5" id="KW-1185">Reference proteome</keyword>
<accession>A0A1H3AFA7</accession>
<reference evidence="4 5" key="1">
    <citation type="submission" date="2016-10" db="EMBL/GenBank/DDBJ databases">
        <authorList>
            <person name="Varghese N."/>
            <person name="Submissions S."/>
        </authorList>
    </citation>
    <scope>NUCLEOTIDE SEQUENCE [LARGE SCALE GENOMIC DNA]</scope>
    <source>
        <strain evidence="4 5">DSM 20748</strain>
    </source>
</reference>
<proteinExistence type="inferred from homology"/>
<dbReference type="Pfam" id="PF00857">
    <property type="entry name" value="Isochorismatase"/>
    <property type="match status" value="1"/>
</dbReference>
<dbReference type="PANTHER" id="PTHR43540:SF6">
    <property type="entry name" value="ISOCHORISMATASE-LIKE DOMAIN-CONTAINING PROTEIN"/>
    <property type="match status" value="1"/>
</dbReference>
<feature type="domain" description="Isochorismatase-like" evidence="3">
    <location>
        <begin position="4"/>
        <end position="168"/>
    </location>
</feature>
<gene>
    <name evidence="4" type="ORF">SAMN04488081_0029</name>
</gene>
<sequence length="222" mass="25394">MDQTALVLIDIQKENNFDIDNLEKIVSRTKKIINTCREKNIPIIYTRQINRADTKGLSKGEPLNKDGSPYYYSSDSKNIEIINDIKPQKDDIIIDKYRWSAFHETSLDLMLRNMGVTNIIIGGLVSDGCLMTSVFDAYFRDYQINLVEDICATTNTGAHMASMLIMSNWVYTLSIYDTKNIINKLNGIPYDVYEAPSPDALPFTPETMKKQFQKIANTKERL</sequence>
<comment type="caution">
    <text evidence="4">The sequence shown here is derived from an EMBL/GenBank/DDBJ whole genome shotgun (WGS) entry which is preliminary data.</text>
</comment>
<evidence type="ECO:0000313" key="5">
    <source>
        <dbReference type="Proteomes" id="UP000198647"/>
    </source>
</evidence>
<dbReference type="InterPro" id="IPR000868">
    <property type="entry name" value="Isochorismatase-like_dom"/>
</dbReference>
<dbReference type="InterPro" id="IPR036380">
    <property type="entry name" value="Isochorismatase-like_sf"/>
</dbReference>
<comment type="similarity">
    <text evidence="1">Belongs to the isochorismatase family.</text>
</comment>
<dbReference type="EMBL" id="FNOS01000001">
    <property type="protein sequence ID" value="SDX27998.1"/>
    <property type="molecule type" value="Genomic_DNA"/>
</dbReference>
<protein>
    <submittedName>
        <fullName evidence="4">Nicotinamidase-related amidase</fullName>
    </submittedName>
</protein>
<dbReference type="Proteomes" id="UP000198647">
    <property type="component" value="Unassembled WGS sequence"/>
</dbReference>
<evidence type="ECO:0000313" key="4">
    <source>
        <dbReference type="EMBL" id="SDX27998.1"/>
    </source>
</evidence>
<dbReference type="Gene3D" id="3.40.50.850">
    <property type="entry name" value="Isochorismatase-like"/>
    <property type="match status" value="1"/>
</dbReference>
<evidence type="ECO:0000256" key="1">
    <source>
        <dbReference type="ARBA" id="ARBA00006336"/>
    </source>
</evidence>
<dbReference type="RefSeq" id="WP_093104755.1">
    <property type="nucleotide sequence ID" value="NZ_FNOS01000001.1"/>
</dbReference>